<dbReference type="EMBL" id="LPXO01000001">
    <property type="protein sequence ID" value="KUF12287.1"/>
    <property type="molecule type" value="Genomic_DNA"/>
</dbReference>
<evidence type="ECO:0000313" key="2">
    <source>
        <dbReference type="Proteomes" id="UP000054396"/>
    </source>
</evidence>
<organism evidence="1 2">
    <name type="scientific">Pseudoponticoccus marisrubri</name>
    <dbReference type="NCBI Taxonomy" id="1685382"/>
    <lineage>
        <taxon>Bacteria</taxon>
        <taxon>Pseudomonadati</taxon>
        <taxon>Pseudomonadota</taxon>
        <taxon>Alphaproteobacteria</taxon>
        <taxon>Rhodobacterales</taxon>
        <taxon>Roseobacteraceae</taxon>
        <taxon>Pseudoponticoccus</taxon>
    </lineage>
</organism>
<proteinExistence type="predicted"/>
<gene>
    <name evidence="1" type="ORF">AVJ23_00690</name>
</gene>
<protein>
    <submittedName>
        <fullName evidence="1">Uncharacterized protein</fullName>
    </submittedName>
</protein>
<evidence type="ECO:0000313" key="1">
    <source>
        <dbReference type="EMBL" id="KUF12287.1"/>
    </source>
</evidence>
<dbReference type="AlphaFoldDB" id="A0A0W7WNX5"/>
<name>A0A0W7WNX5_9RHOB</name>
<sequence>MIVCYAEIVPENVAFFGIKLNVFDPGLIQTIKWIDPELGKEFSPSFDILEGITYCLLSKDFFHLIR</sequence>
<dbReference type="Proteomes" id="UP000054396">
    <property type="component" value="Unassembled WGS sequence"/>
</dbReference>
<accession>A0A0W7WNX5</accession>
<reference evidence="1 2" key="1">
    <citation type="submission" date="2015-12" db="EMBL/GenBank/DDBJ databases">
        <authorList>
            <person name="Shamseldin A."/>
            <person name="Moawad H."/>
            <person name="Abd El-Rahim W.M."/>
            <person name="Sadowsky M.J."/>
        </authorList>
    </citation>
    <scope>NUCLEOTIDE SEQUENCE [LARGE SCALE GENOMIC DNA]</scope>
    <source>
        <strain evidence="1 2">SJ5A-1</strain>
    </source>
</reference>
<comment type="caution">
    <text evidence="1">The sequence shown here is derived from an EMBL/GenBank/DDBJ whole genome shotgun (WGS) entry which is preliminary data.</text>
</comment>
<keyword evidence="2" id="KW-1185">Reference proteome</keyword>